<organism evidence="2 3">
    <name type="scientific">Brachionus plicatilis</name>
    <name type="common">Marine rotifer</name>
    <name type="synonym">Brachionus muelleri</name>
    <dbReference type="NCBI Taxonomy" id="10195"/>
    <lineage>
        <taxon>Eukaryota</taxon>
        <taxon>Metazoa</taxon>
        <taxon>Spiralia</taxon>
        <taxon>Gnathifera</taxon>
        <taxon>Rotifera</taxon>
        <taxon>Eurotatoria</taxon>
        <taxon>Monogononta</taxon>
        <taxon>Pseudotrocha</taxon>
        <taxon>Ploima</taxon>
        <taxon>Brachionidae</taxon>
        <taxon>Brachionus</taxon>
    </lineage>
</organism>
<comment type="caution">
    <text evidence="2">The sequence shown here is derived from an EMBL/GenBank/DDBJ whole genome shotgun (WGS) entry which is preliminary data.</text>
</comment>
<evidence type="ECO:0000313" key="2">
    <source>
        <dbReference type="EMBL" id="RNA30522.1"/>
    </source>
</evidence>
<dbReference type="AlphaFoldDB" id="A0A3M7S431"/>
<feature type="compositionally biased region" description="Low complexity" evidence="1">
    <location>
        <begin position="317"/>
        <end position="333"/>
    </location>
</feature>
<gene>
    <name evidence="2" type="ORF">BpHYR1_029222</name>
</gene>
<evidence type="ECO:0000256" key="1">
    <source>
        <dbReference type="SAM" id="MobiDB-lite"/>
    </source>
</evidence>
<feature type="compositionally biased region" description="Basic and acidic residues" evidence="1">
    <location>
        <begin position="300"/>
        <end position="313"/>
    </location>
</feature>
<name>A0A3M7S431_BRAPC</name>
<accession>A0A3M7S431</accession>
<reference evidence="2 3" key="1">
    <citation type="journal article" date="2018" name="Sci. Rep.">
        <title>Genomic signatures of local adaptation to the degree of environmental predictability in rotifers.</title>
        <authorList>
            <person name="Franch-Gras L."/>
            <person name="Hahn C."/>
            <person name="Garcia-Roger E.M."/>
            <person name="Carmona M.J."/>
            <person name="Serra M."/>
            <person name="Gomez A."/>
        </authorList>
    </citation>
    <scope>NUCLEOTIDE SEQUENCE [LARGE SCALE GENOMIC DNA]</scope>
    <source>
        <strain evidence="2">HYR1</strain>
    </source>
</reference>
<dbReference type="OrthoDB" id="10496678at2759"/>
<dbReference type="InterPro" id="IPR012677">
    <property type="entry name" value="Nucleotide-bd_a/b_plait_sf"/>
</dbReference>
<evidence type="ECO:0000313" key="3">
    <source>
        <dbReference type="Proteomes" id="UP000276133"/>
    </source>
</evidence>
<protein>
    <submittedName>
        <fullName evidence="2">Uncharacterized protein</fullName>
    </submittedName>
</protein>
<proteinExistence type="predicted"/>
<dbReference type="Proteomes" id="UP000276133">
    <property type="component" value="Unassembled WGS sequence"/>
</dbReference>
<dbReference type="Gene3D" id="3.30.70.330">
    <property type="match status" value="1"/>
</dbReference>
<feature type="region of interest" description="Disordered" evidence="1">
    <location>
        <begin position="297"/>
        <end position="333"/>
    </location>
</feature>
<dbReference type="EMBL" id="REGN01002080">
    <property type="protein sequence ID" value="RNA30522.1"/>
    <property type="molecule type" value="Genomic_DNA"/>
</dbReference>
<keyword evidence="3" id="KW-1185">Reference proteome</keyword>
<sequence length="930" mass="107862">MSDLNQNCVTFEFFPDLEEDDFDLLLLFLENKRQSGGGDISNVNDLAYSSVERRRILKISYENSQVAHRVISKKFLKFKNYHIRSLPGSVSSYKSETQNILPNKLIIQNISVNDNDDESIVEMYAEYLAPENEVIHLQKSSLSPDTFLVTFKDELNKDVVNARFSKKKIFRSKEINLVDSFGTNSFLIFNQKKQFTDFGHLIEKLNSEVANAEDLQDYFMEFNSYSILVQFDSEKLLNDLFDFFKFYLKSINVDLLIEKVFNFALIENFFTQDDSAPKFLHNKKFIEVGVQTDFLSSQESDSKSEESVSDSRKQTRNSITSNYSESSNVSSSNENNLDNLIELNSEACHSKALISVKQLFFNFQDELKKINPKLELISSDGKLFIKNNFPKSNTDWKEKAMAALTSFFENKVLHKVIHVPSEISKNSDLMSKLDAKVQECNKLCPGLHFQFEQQNIEGFGFKKVLQAKSNQIAELISLLVSPEVKDVNDVQYFGNFEIKPDTFAFLALWNLKQIFLDFKNNAKAIGDLQMVDGLKLVIFQTDKHQTDWEKKVKDYLEEFETCQLKKASLEIPANLRNKKNLELIKIEMRQHDKSIISIKYELVPNQIQVFGYTKAVDKFIKVMNKKFKSIQNDLDQIIANKLQMVINKSKAVDYNILQGFDGKYFKEFSDSLSQIQAILAAYYKNEMDNGFKIFCNLEKNDQKDDKKVNKWQLKVMECRKDFFSKFTRQVVQLPYGKTVPNKLNFDPELVIIKWNSNTQADVIGEKNEVERVTKILVEKDRPSDNDVASNFNVSNPDGNTFLINDLKWFQIRILFEEQFFKNLSDNFKDLNVMLDTQLTRICLSGQKKDIDKAKKMAFKILNEILGAEIECDSATLDRMQQNEKIFLGCLKEQKLSCVVDNKSHKDRFIVYSTKLEHIEKFKSVFSELKF</sequence>